<accession>A0ABU2DEU0</accession>
<feature type="domain" description="Autotransporter" evidence="2">
    <location>
        <begin position="47"/>
        <end position="329"/>
    </location>
</feature>
<dbReference type="SMART" id="SM00869">
    <property type="entry name" value="Autotransporter"/>
    <property type="match status" value="1"/>
</dbReference>
<gene>
    <name evidence="3" type="ORF">RIU57_16040</name>
</gene>
<reference evidence="4" key="1">
    <citation type="submission" date="2023-07" db="EMBL/GenBank/DDBJ databases">
        <title>Glyphosate-induced phosphonatase operons in soil bacteria of genus Achromobacter.</title>
        <authorList>
            <person name="Epiktetov D.O."/>
            <person name="Sviridov A.V."/>
            <person name="Tarlachkov S.V."/>
            <person name="Shushkova T.V."/>
            <person name="Toropygin I.Y."/>
            <person name="Leontievsky A."/>
        </authorList>
    </citation>
    <scope>NUCLEOTIDE SEQUENCE [LARGE SCALE GENOMIC DNA]</scope>
    <source>
        <strain evidence="4">Kg 16</strain>
    </source>
</reference>
<evidence type="ECO:0000313" key="4">
    <source>
        <dbReference type="Proteomes" id="UP001264156"/>
    </source>
</evidence>
<feature type="chain" id="PRO_5046432387" evidence="1">
    <location>
        <begin position="30"/>
        <end position="332"/>
    </location>
</feature>
<dbReference type="SUPFAM" id="SSF103515">
    <property type="entry name" value="Autotransporter"/>
    <property type="match status" value="1"/>
</dbReference>
<dbReference type="InterPro" id="IPR036709">
    <property type="entry name" value="Autotransporte_beta_dom_sf"/>
</dbReference>
<keyword evidence="1" id="KW-0732">Signal</keyword>
<dbReference type="Pfam" id="PF03797">
    <property type="entry name" value="Autotransporter"/>
    <property type="match status" value="1"/>
</dbReference>
<dbReference type="EMBL" id="JAVKVN010000005">
    <property type="protein sequence ID" value="MDR7946631.1"/>
    <property type="molecule type" value="Genomic_DNA"/>
</dbReference>
<name>A0ABU2DEU0_ACHAE</name>
<dbReference type="InterPro" id="IPR006315">
    <property type="entry name" value="OM_autotransptr_brl_dom"/>
</dbReference>
<dbReference type="NCBIfam" id="TIGR01414">
    <property type="entry name" value="autotrans_barl"/>
    <property type="match status" value="1"/>
</dbReference>
<dbReference type="Gene3D" id="2.40.128.130">
    <property type="entry name" value="Autotransporter beta-domain"/>
    <property type="match status" value="1"/>
</dbReference>
<feature type="signal peptide" evidence="1">
    <location>
        <begin position="1"/>
        <end position="29"/>
    </location>
</feature>
<evidence type="ECO:0000259" key="2">
    <source>
        <dbReference type="PROSITE" id="PS51208"/>
    </source>
</evidence>
<dbReference type="Proteomes" id="UP001264156">
    <property type="component" value="Unassembled WGS sequence"/>
</dbReference>
<protein>
    <submittedName>
        <fullName evidence="3">Autotransporter outer membrane beta-barrel domain-containing protein</fullName>
    </submittedName>
</protein>
<evidence type="ECO:0000256" key="1">
    <source>
        <dbReference type="SAM" id="SignalP"/>
    </source>
</evidence>
<organism evidence="3 4">
    <name type="scientific">Achromobacter aegrifaciens</name>
    <dbReference type="NCBI Taxonomy" id="1287736"/>
    <lineage>
        <taxon>Bacteria</taxon>
        <taxon>Pseudomonadati</taxon>
        <taxon>Pseudomonadota</taxon>
        <taxon>Betaproteobacteria</taxon>
        <taxon>Burkholderiales</taxon>
        <taxon>Alcaligenaceae</taxon>
        <taxon>Achromobacter</taxon>
    </lineage>
</organism>
<dbReference type="RefSeq" id="WP_254593260.1">
    <property type="nucleotide sequence ID" value="NZ_CADIJY010000001.1"/>
</dbReference>
<dbReference type="InterPro" id="IPR005546">
    <property type="entry name" value="Autotransporte_beta"/>
</dbReference>
<proteinExistence type="predicted"/>
<evidence type="ECO:0000313" key="3">
    <source>
        <dbReference type="EMBL" id="MDR7946631.1"/>
    </source>
</evidence>
<dbReference type="PROSITE" id="PS51208">
    <property type="entry name" value="AUTOTRANSPORTER"/>
    <property type="match status" value="1"/>
</dbReference>
<sequence length="332" mass="34863">MPPPIAVRRRLLARAFAMQVLFAAGAAHAHAGQAEPDRSLLADRPARPAPAQPGWLVVVDNWQTLEGGANTARIKQRTTGLYGGGEFDAGAGWRLGGALGATRSRVRIDAADARVDVYSYTAGIYGKKSFDAGPGKLNLLTAASYTWHDIDTRRHFEMPGIARQTLTADFSAYTAQAFSELGYELALSESATIEPFAGLAVRNVRTRSFSESGGFTALSADAGRIRQTTTTLGLRGQTGFALGPTFGRLHATLGWRRAFGDVQPETTLVLDGGSVLTVAGAPIARSAALAGAGLEIAVSRSAVIGLAYGGQYGGGNREHTGSLSLRWAFGSL</sequence>
<keyword evidence="4" id="KW-1185">Reference proteome</keyword>
<comment type="caution">
    <text evidence="3">The sequence shown here is derived from an EMBL/GenBank/DDBJ whole genome shotgun (WGS) entry which is preliminary data.</text>
</comment>